<dbReference type="Gene3D" id="3.30.479.30">
    <property type="entry name" value="Band 7 domain"/>
    <property type="match status" value="1"/>
</dbReference>
<dbReference type="SMART" id="SM00244">
    <property type="entry name" value="PHB"/>
    <property type="match status" value="1"/>
</dbReference>
<dbReference type="Pfam" id="PF16200">
    <property type="entry name" value="Band_7_C"/>
    <property type="match status" value="1"/>
</dbReference>
<dbReference type="CDD" id="cd08829">
    <property type="entry name" value="SPFH_paraslipin"/>
    <property type="match status" value="1"/>
</dbReference>
<dbReference type="InterPro" id="IPR001107">
    <property type="entry name" value="Band_7"/>
</dbReference>
<dbReference type="InterPro" id="IPR036013">
    <property type="entry name" value="Band_7/SPFH_dom_sf"/>
</dbReference>
<dbReference type="InterPro" id="IPR050710">
    <property type="entry name" value="Band7/mec-2_domain"/>
</dbReference>
<dbReference type="SUPFAM" id="SSF117892">
    <property type="entry name" value="Band 7/SPFH domain"/>
    <property type="match status" value="1"/>
</dbReference>
<dbReference type="Proteomes" id="UP000192578">
    <property type="component" value="Unassembled WGS sequence"/>
</dbReference>
<name>A0A1W0XA21_HYPEX</name>
<dbReference type="PANTHER" id="PTHR43327">
    <property type="entry name" value="STOMATIN-LIKE PROTEIN 2, MITOCHONDRIAL"/>
    <property type="match status" value="1"/>
</dbReference>
<dbReference type="OrthoDB" id="434619at2759"/>
<evidence type="ECO:0000256" key="3">
    <source>
        <dbReference type="ARBA" id="ARBA00023128"/>
    </source>
</evidence>
<keyword evidence="7" id="KW-1185">Reference proteome</keyword>
<comment type="subcellular location">
    <subcellularLocation>
        <location evidence="1">Mitochondrion</location>
    </subcellularLocation>
</comment>
<evidence type="ECO:0000313" key="7">
    <source>
        <dbReference type="Proteomes" id="UP000192578"/>
    </source>
</evidence>
<accession>A0A1W0XA21</accession>
<reference evidence="7" key="1">
    <citation type="submission" date="2017-01" db="EMBL/GenBank/DDBJ databases">
        <title>Comparative genomics of anhydrobiosis in the tardigrade Hypsibius dujardini.</title>
        <authorList>
            <person name="Yoshida Y."/>
            <person name="Koutsovoulos G."/>
            <person name="Laetsch D."/>
            <person name="Stevens L."/>
            <person name="Kumar S."/>
            <person name="Horikawa D."/>
            <person name="Ishino K."/>
            <person name="Komine S."/>
            <person name="Tomita M."/>
            <person name="Blaxter M."/>
            <person name="Arakawa K."/>
        </authorList>
    </citation>
    <scope>NUCLEOTIDE SEQUENCE [LARGE SCALE GENOMIC DNA]</scope>
    <source>
        <strain evidence="7">Z151</strain>
    </source>
</reference>
<organism evidence="6 7">
    <name type="scientific">Hypsibius exemplaris</name>
    <name type="common">Freshwater tardigrade</name>
    <dbReference type="NCBI Taxonomy" id="2072580"/>
    <lineage>
        <taxon>Eukaryota</taxon>
        <taxon>Metazoa</taxon>
        <taxon>Ecdysozoa</taxon>
        <taxon>Tardigrada</taxon>
        <taxon>Eutardigrada</taxon>
        <taxon>Parachela</taxon>
        <taxon>Hypsibioidea</taxon>
        <taxon>Hypsibiidae</taxon>
        <taxon>Hypsibius</taxon>
    </lineage>
</organism>
<sequence>MSRSPKSIAQLLLLNPAKMNRTLAAVGLRTFTVLAHHNRLPGRRVLSSLIHDANNVKINLATSSGLILSVPRRSVSTPVNTVVKFVPHQEAWIIERMGKFHRILEPGLNVLVPFLDRIRYVQTLKEIAIEVPKQTAITNDSVPLSLDGVLFVRIVDPYKASYGVEDPEFAITQLAQTTMRSELGKISLDNVFRERETLNSHIVAAINNASAAWGIACMRYEIRDIHLPQNVQEAMQMQVAAERKKRAAILESEGVRESNINVAEGKKRAQILASEAVKAETMNIAEGEAAAIVAKAEARATGLKNVAQALQEVQGSDAASLMLAEQYVSAFSNLAKETNTVIIPNATNDIAGSVTQAMAIYKNVSSSFGGGGQQQRENGQNGKLKAASSLRKGQSD</sequence>
<evidence type="ECO:0000313" key="6">
    <source>
        <dbReference type="EMBL" id="OQV24377.1"/>
    </source>
</evidence>
<comment type="caution">
    <text evidence="6">The sequence shown here is derived from an EMBL/GenBank/DDBJ whole genome shotgun (WGS) entry which is preliminary data.</text>
</comment>
<keyword evidence="3" id="KW-0496">Mitochondrion</keyword>
<dbReference type="PRINTS" id="PR00721">
    <property type="entry name" value="STOMATIN"/>
</dbReference>
<dbReference type="AlphaFoldDB" id="A0A1W0XA21"/>
<protein>
    <submittedName>
        <fullName evidence="6">Stomatin-like protein 2, mitochondrial</fullName>
    </submittedName>
</protein>
<proteinExistence type="inferred from homology"/>
<dbReference type="GO" id="GO:0016020">
    <property type="term" value="C:membrane"/>
    <property type="evidence" value="ECO:0007669"/>
    <property type="project" value="InterPro"/>
</dbReference>
<dbReference type="GO" id="GO:0007005">
    <property type="term" value="P:mitochondrion organization"/>
    <property type="evidence" value="ECO:0007669"/>
    <property type="project" value="TreeGrafter"/>
</dbReference>
<dbReference type="PANTHER" id="PTHR43327:SF10">
    <property type="entry name" value="STOMATIN-LIKE PROTEIN 2, MITOCHONDRIAL"/>
    <property type="match status" value="1"/>
</dbReference>
<evidence type="ECO:0000256" key="4">
    <source>
        <dbReference type="SAM" id="MobiDB-lite"/>
    </source>
</evidence>
<feature type="domain" description="Band 7" evidence="5">
    <location>
        <begin position="81"/>
        <end position="239"/>
    </location>
</feature>
<dbReference type="InterPro" id="IPR032435">
    <property type="entry name" value="STML2-like_C"/>
</dbReference>
<evidence type="ECO:0000259" key="5">
    <source>
        <dbReference type="SMART" id="SM00244"/>
    </source>
</evidence>
<dbReference type="InterPro" id="IPR001972">
    <property type="entry name" value="Stomatin_HflK_fam"/>
</dbReference>
<dbReference type="GO" id="GO:0005739">
    <property type="term" value="C:mitochondrion"/>
    <property type="evidence" value="ECO:0007669"/>
    <property type="project" value="UniProtKB-SubCell"/>
</dbReference>
<feature type="region of interest" description="Disordered" evidence="4">
    <location>
        <begin position="368"/>
        <end position="396"/>
    </location>
</feature>
<dbReference type="Pfam" id="PF01145">
    <property type="entry name" value="Band_7"/>
    <property type="match status" value="1"/>
</dbReference>
<dbReference type="FunFam" id="3.30.479.30:FF:000008">
    <property type="entry name" value="Stomatin-like protein 2, mitochondrial"/>
    <property type="match status" value="1"/>
</dbReference>
<comment type="similarity">
    <text evidence="2">Belongs to the band 7/mec-2 family.</text>
</comment>
<evidence type="ECO:0000256" key="2">
    <source>
        <dbReference type="ARBA" id="ARBA00008164"/>
    </source>
</evidence>
<evidence type="ECO:0000256" key="1">
    <source>
        <dbReference type="ARBA" id="ARBA00004173"/>
    </source>
</evidence>
<dbReference type="EMBL" id="MTYJ01000007">
    <property type="protein sequence ID" value="OQV24377.1"/>
    <property type="molecule type" value="Genomic_DNA"/>
</dbReference>
<gene>
    <name evidence="6" type="ORF">BV898_01912</name>
</gene>